<dbReference type="Pfam" id="PF02650">
    <property type="entry name" value="HTH_WhiA"/>
    <property type="match status" value="1"/>
</dbReference>
<gene>
    <name evidence="4 8" type="primary">whiA</name>
    <name evidence="8" type="ORF">H8Z82_12250</name>
</gene>
<feature type="domain" description="WhiA LAGLIDADG-like" evidence="7">
    <location>
        <begin position="130"/>
        <end position="221"/>
    </location>
</feature>
<evidence type="ECO:0000256" key="2">
    <source>
        <dbReference type="ARBA" id="ARBA00023125"/>
    </source>
</evidence>
<dbReference type="SUPFAM" id="SSF55608">
    <property type="entry name" value="Homing endonucleases"/>
    <property type="match status" value="1"/>
</dbReference>
<dbReference type="InterPro" id="IPR023054">
    <property type="entry name" value="Sporulation_regulator_WhiA_C"/>
</dbReference>
<dbReference type="HAMAP" id="MF_01420">
    <property type="entry name" value="HTH_type_WhiA"/>
    <property type="match status" value="1"/>
</dbReference>
<name>A0ABR7IK46_9FIRM</name>
<feature type="domain" description="Sporulation transcription regulator WhiA N-terminal" evidence="6">
    <location>
        <begin position="19"/>
        <end position="105"/>
    </location>
</feature>
<comment type="function">
    <text evidence="4">Involved in cell division and chromosome segregation.</text>
</comment>
<accession>A0ABR7IK46</accession>
<dbReference type="GO" id="GO:0003677">
    <property type="term" value="F:DNA binding"/>
    <property type="evidence" value="ECO:0007669"/>
    <property type="project" value="UniProtKB-KW"/>
</dbReference>
<reference evidence="8 9" key="1">
    <citation type="submission" date="2020-08" db="EMBL/GenBank/DDBJ databases">
        <title>Genome public.</title>
        <authorList>
            <person name="Liu C."/>
            <person name="Sun Q."/>
        </authorList>
    </citation>
    <scope>NUCLEOTIDE SEQUENCE [LARGE SCALE GENOMIC DNA]</scope>
    <source>
        <strain evidence="8 9">M29</strain>
    </source>
</reference>
<evidence type="ECO:0000259" key="5">
    <source>
        <dbReference type="Pfam" id="PF02650"/>
    </source>
</evidence>
<evidence type="ECO:0000256" key="3">
    <source>
        <dbReference type="ARBA" id="ARBA00023306"/>
    </source>
</evidence>
<sequence>MSFSGMVKEELSRQVGTARHCMIAELAAILCSCGKMQHLPQGDKLKIQIENEAVARKCFTLLQKTFNIEKEVSVRESSHLKWVKVYTIEISRPEEIQAILQAAKLAPDSKDHDSLFLQDLLVVQQNCCKRAYIRGAFLASGSISDPEKAYHFEIVYPNERKARELQTIIRSFSVDAKIVQRKKSHVVYVKEGAQIVDMLAVMEANVALMDLENIRILKEMRNSINRKVNCETANINKTVNAAVKQMEDIRLIQQTIGFEQLNEGLVQIAELRMQYPEATLKELGMMLNPQVGKSGVNHRLRKLSELADELREKQGGEVL</sequence>
<evidence type="ECO:0000313" key="8">
    <source>
        <dbReference type="EMBL" id="MBC5780403.1"/>
    </source>
</evidence>
<dbReference type="InterPro" id="IPR003802">
    <property type="entry name" value="Sporulation_regulator_WhiA"/>
</dbReference>
<keyword evidence="9" id="KW-1185">Reference proteome</keyword>
<evidence type="ECO:0000259" key="7">
    <source>
        <dbReference type="Pfam" id="PF14527"/>
    </source>
</evidence>
<keyword evidence="3 4" id="KW-0131">Cell cycle</keyword>
<keyword evidence="1 4" id="KW-0132">Cell division</keyword>
<dbReference type="InterPro" id="IPR018478">
    <property type="entry name" value="Sporu_reg_WhiA_N_dom"/>
</dbReference>
<dbReference type="Proteomes" id="UP000649826">
    <property type="component" value="Unassembled WGS sequence"/>
</dbReference>
<feature type="domain" description="Sporulation regulator WhiA C-terminal" evidence="5">
    <location>
        <begin position="224"/>
        <end position="307"/>
    </location>
</feature>
<dbReference type="Pfam" id="PF14527">
    <property type="entry name" value="LAGLIDADG_WhiA"/>
    <property type="match status" value="1"/>
</dbReference>
<dbReference type="EMBL" id="JACOQG010000021">
    <property type="protein sequence ID" value="MBC5780403.1"/>
    <property type="molecule type" value="Genomic_DNA"/>
</dbReference>
<comment type="caution">
    <text evidence="8">The sequence shown here is derived from an EMBL/GenBank/DDBJ whole genome shotgun (WGS) entry which is preliminary data.</text>
</comment>
<dbReference type="RefSeq" id="WP_186995260.1">
    <property type="nucleotide sequence ID" value="NZ_JACOQG010000021.1"/>
</dbReference>
<evidence type="ECO:0000256" key="1">
    <source>
        <dbReference type="ARBA" id="ARBA00022618"/>
    </source>
</evidence>
<dbReference type="InterPro" id="IPR039518">
    <property type="entry name" value="WhiA_LAGLIDADG_dom"/>
</dbReference>
<dbReference type="PANTHER" id="PTHR37307">
    <property type="entry name" value="CELL DIVISION PROTEIN WHIA-RELATED"/>
    <property type="match status" value="1"/>
</dbReference>
<evidence type="ECO:0000259" key="6">
    <source>
        <dbReference type="Pfam" id="PF10298"/>
    </source>
</evidence>
<dbReference type="Gene3D" id="3.10.28.10">
    <property type="entry name" value="Homing endonucleases"/>
    <property type="match status" value="1"/>
</dbReference>
<organism evidence="8 9">
    <name type="scientific">Blautia difficilis</name>
    <dbReference type="NCBI Taxonomy" id="2763027"/>
    <lineage>
        <taxon>Bacteria</taxon>
        <taxon>Bacillati</taxon>
        <taxon>Bacillota</taxon>
        <taxon>Clostridia</taxon>
        <taxon>Lachnospirales</taxon>
        <taxon>Lachnospiraceae</taxon>
        <taxon>Blautia</taxon>
    </lineage>
</organism>
<dbReference type="Pfam" id="PF10298">
    <property type="entry name" value="WhiA_N"/>
    <property type="match status" value="1"/>
</dbReference>
<keyword evidence="2 4" id="KW-0238">DNA-binding</keyword>
<dbReference type="InterPro" id="IPR027434">
    <property type="entry name" value="Homing_endonucl"/>
</dbReference>
<proteinExistence type="inferred from homology"/>
<evidence type="ECO:0000256" key="4">
    <source>
        <dbReference type="HAMAP-Rule" id="MF_01420"/>
    </source>
</evidence>
<dbReference type="PANTHER" id="PTHR37307:SF1">
    <property type="entry name" value="CELL DIVISION PROTEIN WHIA-RELATED"/>
    <property type="match status" value="1"/>
</dbReference>
<comment type="similarity">
    <text evidence="4">Belongs to the WhiA family.</text>
</comment>
<protein>
    <recommendedName>
        <fullName evidence="4">Probable cell division protein WhiA</fullName>
    </recommendedName>
</protein>
<dbReference type="NCBIfam" id="TIGR00647">
    <property type="entry name" value="DNA_bind_WhiA"/>
    <property type="match status" value="1"/>
</dbReference>
<evidence type="ECO:0000313" key="9">
    <source>
        <dbReference type="Proteomes" id="UP000649826"/>
    </source>
</evidence>